<name>A0AAD9M1Z2_9PEZI</name>
<dbReference type="Proteomes" id="UP001232148">
    <property type="component" value="Unassembled WGS sequence"/>
</dbReference>
<proteinExistence type="predicted"/>
<accession>A0AAD9M1Z2</accession>
<protein>
    <submittedName>
        <fullName evidence="2">Uncharacterized protein</fullName>
    </submittedName>
</protein>
<sequence length="70" mass="7521">MATATPSISGLLDSACLSLLPQTVLPCLWNTGFRFQHLIEIPLADGTERLSDLTPRGPMAVGRSYALPHT</sequence>
<organism evidence="2 3">
    <name type="scientific">Colletotrichum zoysiae</name>
    <dbReference type="NCBI Taxonomy" id="1216348"/>
    <lineage>
        <taxon>Eukaryota</taxon>
        <taxon>Fungi</taxon>
        <taxon>Dikarya</taxon>
        <taxon>Ascomycota</taxon>
        <taxon>Pezizomycotina</taxon>
        <taxon>Sordariomycetes</taxon>
        <taxon>Hypocreomycetidae</taxon>
        <taxon>Glomerellales</taxon>
        <taxon>Glomerellaceae</taxon>
        <taxon>Colletotrichum</taxon>
        <taxon>Colletotrichum graminicola species complex</taxon>
    </lineage>
</organism>
<gene>
    <name evidence="2" type="ORF">LX32DRAFT_638727</name>
</gene>
<evidence type="ECO:0000256" key="1">
    <source>
        <dbReference type="SAM" id="MobiDB-lite"/>
    </source>
</evidence>
<reference evidence="2" key="1">
    <citation type="submission" date="2021-06" db="EMBL/GenBank/DDBJ databases">
        <title>Comparative genomics, transcriptomics and evolutionary studies reveal genomic signatures of adaptation to plant cell wall in hemibiotrophic fungi.</title>
        <authorList>
            <consortium name="DOE Joint Genome Institute"/>
            <person name="Baroncelli R."/>
            <person name="Diaz J.F."/>
            <person name="Benocci T."/>
            <person name="Peng M."/>
            <person name="Battaglia E."/>
            <person name="Haridas S."/>
            <person name="Andreopoulos W."/>
            <person name="Labutti K."/>
            <person name="Pangilinan J."/>
            <person name="Floch G.L."/>
            <person name="Makela M.R."/>
            <person name="Henrissat B."/>
            <person name="Grigoriev I.V."/>
            <person name="Crouch J.A."/>
            <person name="De Vries R.P."/>
            <person name="Sukno S.A."/>
            <person name="Thon M.R."/>
        </authorList>
    </citation>
    <scope>NUCLEOTIDE SEQUENCE</scope>
    <source>
        <strain evidence="2">MAFF235873</strain>
    </source>
</reference>
<comment type="caution">
    <text evidence="2">The sequence shown here is derived from an EMBL/GenBank/DDBJ whole genome shotgun (WGS) entry which is preliminary data.</text>
</comment>
<dbReference type="AlphaFoldDB" id="A0AAD9M1Z2"/>
<feature type="region of interest" description="Disordered" evidence="1">
    <location>
        <begin position="48"/>
        <end position="70"/>
    </location>
</feature>
<evidence type="ECO:0000313" key="3">
    <source>
        <dbReference type="Proteomes" id="UP001232148"/>
    </source>
</evidence>
<dbReference type="EMBL" id="MU842858">
    <property type="protein sequence ID" value="KAK2029894.1"/>
    <property type="molecule type" value="Genomic_DNA"/>
</dbReference>
<keyword evidence="3" id="KW-1185">Reference proteome</keyword>
<evidence type="ECO:0000313" key="2">
    <source>
        <dbReference type="EMBL" id="KAK2029894.1"/>
    </source>
</evidence>